<reference evidence="3" key="1">
    <citation type="journal article" date="2014" name="Int. J. Syst. Evol. Microbiol.">
        <title>Complete genome sequence of Corynebacterium casei LMG S-19264T (=DSM 44701T), isolated from a smear-ripened cheese.</title>
        <authorList>
            <consortium name="US DOE Joint Genome Institute (JGI-PGF)"/>
            <person name="Walter F."/>
            <person name="Albersmeier A."/>
            <person name="Kalinowski J."/>
            <person name="Ruckert C."/>
        </authorList>
    </citation>
    <scope>NUCLEOTIDE SEQUENCE</scope>
    <source>
        <strain evidence="3">JCM 31311</strain>
    </source>
</reference>
<evidence type="ECO:0000313" key="4">
    <source>
        <dbReference type="Proteomes" id="UP000603865"/>
    </source>
</evidence>
<comment type="caution">
    <text evidence="3">The sequence shown here is derived from an EMBL/GenBank/DDBJ whole genome shotgun (WGS) entry which is preliminary data.</text>
</comment>
<dbReference type="AlphaFoldDB" id="A0A918F476"/>
<dbReference type="EMBL" id="BMQL01000009">
    <property type="protein sequence ID" value="GGR07109.1"/>
    <property type="molecule type" value="Genomic_DNA"/>
</dbReference>
<organism evidence="3 4">
    <name type="scientific">Deinococcus ruber</name>
    <dbReference type="NCBI Taxonomy" id="1848197"/>
    <lineage>
        <taxon>Bacteria</taxon>
        <taxon>Thermotogati</taxon>
        <taxon>Deinococcota</taxon>
        <taxon>Deinococci</taxon>
        <taxon>Deinococcales</taxon>
        <taxon>Deinococcaceae</taxon>
        <taxon>Deinococcus</taxon>
    </lineage>
</organism>
<evidence type="ECO:0000256" key="1">
    <source>
        <dbReference type="SAM" id="Phobius"/>
    </source>
</evidence>
<gene>
    <name evidence="3" type="ORF">GCM10008957_19650</name>
</gene>
<proteinExistence type="predicted"/>
<keyword evidence="1" id="KW-0472">Membrane</keyword>
<feature type="domain" description="Putative zinc-finger" evidence="2">
    <location>
        <begin position="14"/>
        <end position="39"/>
    </location>
</feature>
<keyword evidence="1" id="KW-0812">Transmembrane</keyword>
<dbReference type="RefSeq" id="WP_189089853.1">
    <property type="nucleotide sequence ID" value="NZ_BMQL01000009.1"/>
</dbReference>
<name>A0A918F476_9DEIO</name>
<accession>A0A918F476</accession>
<sequence>MNAGPHLNPGPLERYALGLLAPSDAQRIEDHLSSCTACRRALVEQQDALIAAVEALPSPGPLPALRLSEQPLVRPAPPPAQRAIWPLVASLALLVAAFGLGWGQQQSSARQRLEAQQQLVSGWLARADVRALTLTDLKRRPSGRVLIDVGEHQSGTKNGQGLFVLPDAPAGLEYRAWVARDWHLGDPMTLVSRSRSGIFKVALGVNDYLCLSLDRPDAPTTGPQHILGKAFY</sequence>
<dbReference type="Pfam" id="PF13490">
    <property type="entry name" value="zf-HC2"/>
    <property type="match status" value="1"/>
</dbReference>
<dbReference type="InterPro" id="IPR041916">
    <property type="entry name" value="Anti_sigma_zinc_sf"/>
</dbReference>
<evidence type="ECO:0000259" key="2">
    <source>
        <dbReference type="Pfam" id="PF13490"/>
    </source>
</evidence>
<dbReference type="Gene3D" id="1.10.10.1320">
    <property type="entry name" value="Anti-sigma factor, zinc-finger domain"/>
    <property type="match status" value="1"/>
</dbReference>
<evidence type="ECO:0000313" key="3">
    <source>
        <dbReference type="EMBL" id="GGR07109.1"/>
    </source>
</evidence>
<keyword evidence="1" id="KW-1133">Transmembrane helix</keyword>
<feature type="transmembrane region" description="Helical" evidence="1">
    <location>
        <begin position="83"/>
        <end position="103"/>
    </location>
</feature>
<reference evidence="3" key="2">
    <citation type="submission" date="2020-09" db="EMBL/GenBank/DDBJ databases">
        <authorList>
            <person name="Sun Q."/>
            <person name="Ohkuma M."/>
        </authorList>
    </citation>
    <scope>NUCLEOTIDE SEQUENCE</scope>
    <source>
        <strain evidence="3">JCM 31311</strain>
    </source>
</reference>
<keyword evidence="4" id="KW-1185">Reference proteome</keyword>
<dbReference type="InterPro" id="IPR027383">
    <property type="entry name" value="Znf_put"/>
</dbReference>
<protein>
    <recommendedName>
        <fullName evidence="2">Putative zinc-finger domain-containing protein</fullName>
    </recommendedName>
</protein>
<dbReference type="Proteomes" id="UP000603865">
    <property type="component" value="Unassembled WGS sequence"/>
</dbReference>